<protein>
    <recommendedName>
        <fullName evidence="3">Protein yippee-like</fullName>
    </recommendedName>
</protein>
<dbReference type="Proteomes" id="UP001151760">
    <property type="component" value="Unassembled WGS sequence"/>
</dbReference>
<reference evidence="1" key="2">
    <citation type="submission" date="2022-01" db="EMBL/GenBank/DDBJ databases">
        <authorList>
            <person name="Yamashiro T."/>
            <person name="Shiraishi A."/>
            <person name="Satake H."/>
            <person name="Nakayama K."/>
        </authorList>
    </citation>
    <scope>NUCLEOTIDE SEQUENCE</scope>
</reference>
<organism evidence="1 2">
    <name type="scientific">Tanacetum coccineum</name>
    <dbReference type="NCBI Taxonomy" id="301880"/>
    <lineage>
        <taxon>Eukaryota</taxon>
        <taxon>Viridiplantae</taxon>
        <taxon>Streptophyta</taxon>
        <taxon>Embryophyta</taxon>
        <taxon>Tracheophyta</taxon>
        <taxon>Spermatophyta</taxon>
        <taxon>Magnoliopsida</taxon>
        <taxon>eudicotyledons</taxon>
        <taxon>Gunneridae</taxon>
        <taxon>Pentapetalae</taxon>
        <taxon>asterids</taxon>
        <taxon>campanulids</taxon>
        <taxon>Asterales</taxon>
        <taxon>Asteraceae</taxon>
        <taxon>Asteroideae</taxon>
        <taxon>Anthemideae</taxon>
        <taxon>Anthemidinae</taxon>
        <taxon>Tanacetum</taxon>
    </lineage>
</organism>
<dbReference type="EMBL" id="BQNB010014611">
    <property type="protein sequence ID" value="GJT30273.1"/>
    <property type="molecule type" value="Genomic_DNA"/>
</dbReference>
<reference evidence="1" key="1">
    <citation type="journal article" date="2022" name="Int. J. Mol. Sci.">
        <title>Draft Genome of Tanacetum Coccineum: Genomic Comparison of Closely Related Tanacetum-Family Plants.</title>
        <authorList>
            <person name="Yamashiro T."/>
            <person name="Shiraishi A."/>
            <person name="Nakayama K."/>
            <person name="Satake H."/>
        </authorList>
    </citation>
    <scope>NUCLEOTIDE SEQUENCE</scope>
</reference>
<gene>
    <name evidence="1" type="ORF">Tco_0910548</name>
</gene>
<comment type="caution">
    <text evidence="1">The sequence shown here is derived from an EMBL/GenBank/DDBJ whole genome shotgun (WGS) entry which is preliminary data.</text>
</comment>
<name>A0ABQ5CVF9_9ASTR</name>
<evidence type="ECO:0000313" key="1">
    <source>
        <dbReference type="EMBL" id="GJT30273.1"/>
    </source>
</evidence>
<accession>A0ABQ5CVF9</accession>
<keyword evidence="2" id="KW-1185">Reference proteome</keyword>
<sequence>MMLLARAITQRYSTPTNNRLRTSSNTRNQAIVQADRVDIQSINVRNSSRYVRMTIDNQGDSARNRNVQKETGNGNVHRILRTMANSGNASNIQCYNCNAKVGIILTNEHNDFLLADAYEVEEFEDLNATVCMMARIQQIVDDSDNRPI</sequence>
<evidence type="ECO:0000313" key="2">
    <source>
        <dbReference type="Proteomes" id="UP001151760"/>
    </source>
</evidence>
<evidence type="ECO:0008006" key="3">
    <source>
        <dbReference type="Google" id="ProtNLM"/>
    </source>
</evidence>
<proteinExistence type="predicted"/>